<gene>
    <name evidence="1" type="ORF">GCM10011363_30420</name>
</gene>
<evidence type="ECO:0000313" key="2">
    <source>
        <dbReference type="Proteomes" id="UP000645462"/>
    </source>
</evidence>
<dbReference type="Proteomes" id="UP000645462">
    <property type="component" value="Unassembled WGS sequence"/>
</dbReference>
<organism evidence="1 2">
    <name type="scientific">Marivita lacus</name>
    <dbReference type="NCBI Taxonomy" id="1323742"/>
    <lineage>
        <taxon>Bacteria</taxon>
        <taxon>Pseudomonadati</taxon>
        <taxon>Pseudomonadota</taxon>
        <taxon>Alphaproteobacteria</taxon>
        <taxon>Rhodobacterales</taxon>
        <taxon>Roseobacteraceae</taxon>
        <taxon>Marivita</taxon>
    </lineage>
</organism>
<evidence type="ECO:0000313" key="1">
    <source>
        <dbReference type="EMBL" id="GGC11714.1"/>
    </source>
</evidence>
<protein>
    <submittedName>
        <fullName evidence="1">Uncharacterized protein</fullName>
    </submittedName>
</protein>
<sequence length="66" mass="7793">MEIPQKADVLLVLTDYYTYDMDPPAFPRDWWNEPPKTQSSCVEHPETLEPVTFPRSSFVHNERPWG</sequence>
<name>A0ABQ1KWM8_9RHOB</name>
<dbReference type="RefSeq" id="WP_188482893.1">
    <property type="nucleotide sequence ID" value="NZ_BMFC01000008.1"/>
</dbReference>
<keyword evidence="2" id="KW-1185">Reference proteome</keyword>
<dbReference type="EMBL" id="BMFC01000008">
    <property type="protein sequence ID" value="GGC11714.1"/>
    <property type="molecule type" value="Genomic_DNA"/>
</dbReference>
<reference evidence="2" key="1">
    <citation type="journal article" date="2019" name="Int. J. Syst. Evol. Microbiol.">
        <title>The Global Catalogue of Microorganisms (GCM) 10K type strain sequencing project: providing services to taxonomists for standard genome sequencing and annotation.</title>
        <authorList>
            <consortium name="The Broad Institute Genomics Platform"/>
            <consortium name="The Broad Institute Genome Sequencing Center for Infectious Disease"/>
            <person name="Wu L."/>
            <person name="Ma J."/>
        </authorList>
    </citation>
    <scope>NUCLEOTIDE SEQUENCE [LARGE SCALE GENOMIC DNA]</scope>
    <source>
        <strain evidence="2">CGMCC 1.12478</strain>
    </source>
</reference>
<accession>A0ABQ1KWM8</accession>
<comment type="caution">
    <text evidence="1">The sequence shown here is derived from an EMBL/GenBank/DDBJ whole genome shotgun (WGS) entry which is preliminary data.</text>
</comment>
<proteinExistence type="predicted"/>